<dbReference type="InterPro" id="IPR000835">
    <property type="entry name" value="HTH_MarR-typ"/>
</dbReference>
<evidence type="ECO:0000313" key="2">
    <source>
        <dbReference type="EMBL" id="MEE6263255.1"/>
    </source>
</evidence>
<name>A0ABU7S3J2_9ACTN</name>
<comment type="caution">
    <text evidence="2">The sequence shown here is derived from an EMBL/GenBank/DDBJ whole genome shotgun (WGS) entry which is preliminary data.</text>
</comment>
<protein>
    <submittedName>
        <fullName evidence="2">MarR family transcriptional regulator</fullName>
    </submittedName>
</protein>
<dbReference type="EMBL" id="JAZGQK010000035">
    <property type="protein sequence ID" value="MEE6263255.1"/>
    <property type="molecule type" value="Genomic_DNA"/>
</dbReference>
<dbReference type="PANTHER" id="PTHR33164">
    <property type="entry name" value="TRANSCRIPTIONAL REGULATOR, MARR FAMILY"/>
    <property type="match status" value="1"/>
</dbReference>
<sequence>MNTDDPLARTELTFLLGMGFQLVLAEFVRRVADAGYPDLRPVHGMVFQVLHGSGATGTELAERLGITKQAAGQLVDDLERRGYLRRQAHPDGGRRRLVVLTDRATAHLAVAGQVLRDLEAELATGVDAVDLGALRSDLARLIRHMAGDSPPPLRPLW</sequence>
<dbReference type="SUPFAM" id="SSF46785">
    <property type="entry name" value="Winged helix' DNA-binding domain"/>
    <property type="match status" value="1"/>
</dbReference>
<accession>A0ABU7S3J2</accession>
<feature type="domain" description="HTH marR-type" evidence="1">
    <location>
        <begin position="9"/>
        <end position="143"/>
    </location>
</feature>
<evidence type="ECO:0000313" key="3">
    <source>
        <dbReference type="Proteomes" id="UP001332243"/>
    </source>
</evidence>
<dbReference type="Gene3D" id="1.10.10.10">
    <property type="entry name" value="Winged helix-like DNA-binding domain superfamily/Winged helix DNA-binding domain"/>
    <property type="match status" value="1"/>
</dbReference>
<dbReference type="InterPro" id="IPR036390">
    <property type="entry name" value="WH_DNA-bd_sf"/>
</dbReference>
<keyword evidence="3" id="KW-1185">Reference proteome</keyword>
<dbReference type="PANTHER" id="PTHR33164:SF99">
    <property type="entry name" value="MARR FAMILY REGULATORY PROTEIN"/>
    <property type="match status" value="1"/>
</dbReference>
<dbReference type="Pfam" id="PF12802">
    <property type="entry name" value="MarR_2"/>
    <property type="match status" value="1"/>
</dbReference>
<reference evidence="2 3" key="1">
    <citation type="submission" date="2024-01" db="EMBL/GenBank/DDBJ databases">
        <title>Genome insights into Plantactinospora sonchi sp. nov.</title>
        <authorList>
            <person name="Wang L."/>
        </authorList>
    </citation>
    <scope>NUCLEOTIDE SEQUENCE [LARGE SCALE GENOMIC DNA]</scope>
    <source>
        <strain evidence="2 3">NEAU-QY2</strain>
    </source>
</reference>
<evidence type="ECO:0000259" key="1">
    <source>
        <dbReference type="PROSITE" id="PS50995"/>
    </source>
</evidence>
<proteinExistence type="predicted"/>
<dbReference type="PROSITE" id="PS50995">
    <property type="entry name" value="HTH_MARR_2"/>
    <property type="match status" value="1"/>
</dbReference>
<dbReference type="InterPro" id="IPR036388">
    <property type="entry name" value="WH-like_DNA-bd_sf"/>
</dbReference>
<organism evidence="2 3">
    <name type="scientific">Plantactinospora sonchi</name>
    <dbReference type="NCBI Taxonomy" id="1544735"/>
    <lineage>
        <taxon>Bacteria</taxon>
        <taxon>Bacillati</taxon>
        <taxon>Actinomycetota</taxon>
        <taxon>Actinomycetes</taxon>
        <taxon>Micromonosporales</taxon>
        <taxon>Micromonosporaceae</taxon>
        <taxon>Plantactinospora</taxon>
    </lineage>
</organism>
<dbReference type="Proteomes" id="UP001332243">
    <property type="component" value="Unassembled WGS sequence"/>
</dbReference>
<dbReference type="InterPro" id="IPR039422">
    <property type="entry name" value="MarR/SlyA-like"/>
</dbReference>
<dbReference type="RefSeq" id="WP_331218192.1">
    <property type="nucleotide sequence ID" value="NZ_JAZGQK010000035.1"/>
</dbReference>
<dbReference type="SMART" id="SM00347">
    <property type="entry name" value="HTH_MARR"/>
    <property type="match status" value="1"/>
</dbReference>
<gene>
    <name evidence="2" type="ORF">V1633_32730</name>
</gene>